<reference evidence="4" key="1">
    <citation type="journal article" date="2015" name="Nature">
        <title>Complex archaea that bridge the gap between prokaryotes and eukaryotes.</title>
        <authorList>
            <person name="Spang A."/>
            <person name="Saw J.H."/>
            <person name="Jorgensen S.L."/>
            <person name="Zaremba-Niedzwiedzka K."/>
            <person name="Martijn J."/>
            <person name="Lind A.E."/>
            <person name="van Eijk R."/>
            <person name="Schleper C."/>
            <person name="Guy L."/>
            <person name="Ettema T.J."/>
        </authorList>
    </citation>
    <scope>NUCLEOTIDE SEQUENCE</scope>
</reference>
<dbReference type="Gene3D" id="3.30.450.20">
    <property type="entry name" value="PAS domain"/>
    <property type="match status" value="1"/>
</dbReference>
<keyword evidence="1" id="KW-0812">Transmembrane</keyword>
<proteinExistence type="predicted"/>
<dbReference type="SMART" id="SM00052">
    <property type="entry name" value="EAL"/>
    <property type="match status" value="1"/>
</dbReference>
<evidence type="ECO:0000259" key="3">
    <source>
        <dbReference type="PROSITE" id="PS50887"/>
    </source>
</evidence>
<dbReference type="InterPro" id="IPR035919">
    <property type="entry name" value="EAL_sf"/>
</dbReference>
<dbReference type="Gene3D" id="3.20.20.450">
    <property type="entry name" value="EAL domain"/>
    <property type="match status" value="1"/>
</dbReference>
<dbReference type="SMART" id="SM00267">
    <property type="entry name" value="GGDEF"/>
    <property type="match status" value="1"/>
</dbReference>
<feature type="domain" description="EAL" evidence="2">
    <location>
        <begin position="530"/>
        <end position="777"/>
    </location>
</feature>
<dbReference type="EMBL" id="LAZR01000028">
    <property type="protein sequence ID" value="KKO02975.1"/>
    <property type="molecule type" value="Genomic_DNA"/>
</dbReference>
<dbReference type="CDD" id="cd01948">
    <property type="entry name" value="EAL"/>
    <property type="match status" value="1"/>
</dbReference>
<comment type="caution">
    <text evidence="4">The sequence shown here is derived from an EMBL/GenBank/DDBJ whole genome shotgun (WGS) entry which is preliminary data.</text>
</comment>
<gene>
    <name evidence="4" type="ORF">LCGC14_0098950</name>
</gene>
<keyword evidence="1" id="KW-1133">Transmembrane helix</keyword>
<evidence type="ECO:0000313" key="4">
    <source>
        <dbReference type="EMBL" id="KKO02975.1"/>
    </source>
</evidence>
<dbReference type="CDD" id="cd01949">
    <property type="entry name" value="GGDEF"/>
    <property type="match status" value="1"/>
</dbReference>
<feature type="transmembrane region" description="Helical" evidence="1">
    <location>
        <begin position="6"/>
        <end position="26"/>
    </location>
</feature>
<dbReference type="InterPro" id="IPR043128">
    <property type="entry name" value="Rev_trsase/Diguanyl_cyclase"/>
</dbReference>
<dbReference type="InterPro" id="IPR050706">
    <property type="entry name" value="Cyclic-di-GMP_PDE-like"/>
</dbReference>
<dbReference type="AlphaFoldDB" id="A0A0F9VG15"/>
<dbReference type="InterPro" id="IPR029787">
    <property type="entry name" value="Nucleotide_cyclase"/>
</dbReference>
<dbReference type="PROSITE" id="PS50887">
    <property type="entry name" value="GGDEF"/>
    <property type="match status" value="1"/>
</dbReference>
<protein>
    <submittedName>
        <fullName evidence="4">Uncharacterized protein</fullName>
    </submittedName>
</protein>
<dbReference type="Pfam" id="PF00990">
    <property type="entry name" value="GGDEF"/>
    <property type="match status" value="1"/>
</dbReference>
<dbReference type="SUPFAM" id="SSF141868">
    <property type="entry name" value="EAL domain-like"/>
    <property type="match status" value="1"/>
</dbReference>
<sequence length="785" mass="88789">MLPVKPAIMFLLSLLVCIFMFGTWLMSSLNLEYAQNAMAELRQRQITDTFYANLDRINAHHRQMEYNTHGLARTGSLFDSLEDNSAVTVQRLRQSLQQTLRDFPDSYGSSLWFADGRTEKALYAYRQESNILVEAIPAADQQMIRQWYQRLTELEQQSNSNIDPANNWMPAYYKASIDSAVISHAVLIFNNQQQPIGLAITDWRAEDIVRTVSRVEVTPGTFSFLLDTENRNLSSLSEAKNVAQAQELINAIVDLNLYEQLKPQSTTRILSTRQLASPMQHLQLDLSQREYALFFSRTQAGMLFGIGVPQAEIDAVLEPMRQSNFRIVSLTGLILLLISALILYLVAGILRQLHNLYTDSLTELPNRERLLVDLRKRRTASLILLNIDSFKEINDFYGHECGDHVIIELADALDDYLGSQPDWQQSRLYRMPADELAVWLPGEHSEGQLQKQINQLLEFISALRITWHNQDIPVNASLGAASSAQRGSEDLTSEALLPGANIALELARLHKNNYVIYDERHKVRESYEQNLIWANRLKGALETGRIVPFFQPIMDLKTNRIEKFECLVRLLDDQGEPISPSQFLDLAKKVRLYRSITRCMVESSMRQFADLPYTFSLNLSCEDLLDQELSDHIIATVEQNEIGSRVIFEILESEGIENYAAVRQFIDRAKALGCRIAIDDFGTGYSNFEHLLRLDVDLIKIDGSLIKQLDTNATAMTICKGIVQFAEELGMLTVAEFVHSPAILAKVRELGVTFAQGAAIGMPSASLITKVTMTGTEPEVNRAKS</sequence>
<evidence type="ECO:0000256" key="1">
    <source>
        <dbReference type="SAM" id="Phobius"/>
    </source>
</evidence>
<organism evidence="4">
    <name type="scientific">marine sediment metagenome</name>
    <dbReference type="NCBI Taxonomy" id="412755"/>
    <lineage>
        <taxon>unclassified sequences</taxon>
        <taxon>metagenomes</taxon>
        <taxon>ecological metagenomes</taxon>
    </lineage>
</organism>
<name>A0A0F9VG15_9ZZZZ</name>
<dbReference type="InterPro" id="IPR000160">
    <property type="entry name" value="GGDEF_dom"/>
</dbReference>
<dbReference type="NCBIfam" id="TIGR00254">
    <property type="entry name" value="GGDEF"/>
    <property type="match status" value="1"/>
</dbReference>
<dbReference type="InterPro" id="IPR001633">
    <property type="entry name" value="EAL_dom"/>
</dbReference>
<feature type="domain" description="GGDEF" evidence="3">
    <location>
        <begin position="378"/>
        <end position="519"/>
    </location>
</feature>
<keyword evidence="1" id="KW-0472">Membrane</keyword>
<dbReference type="Pfam" id="PF00563">
    <property type="entry name" value="EAL"/>
    <property type="match status" value="1"/>
</dbReference>
<feature type="transmembrane region" description="Helical" evidence="1">
    <location>
        <begin position="327"/>
        <end position="350"/>
    </location>
</feature>
<evidence type="ECO:0000259" key="2">
    <source>
        <dbReference type="PROSITE" id="PS50883"/>
    </source>
</evidence>
<accession>A0A0F9VG15</accession>
<dbReference type="PANTHER" id="PTHR33121:SF71">
    <property type="entry name" value="OXYGEN SENSOR PROTEIN DOSP"/>
    <property type="match status" value="1"/>
</dbReference>
<dbReference type="Gene3D" id="3.30.70.270">
    <property type="match status" value="1"/>
</dbReference>
<dbReference type="PROSITE" id="PS50883">
    <property type="entry name" value="EAL"/>
    <property type="match status" value="1"/>
</dbReference>
<dbReference type="GO" id="GO:0071111">
    <property type="term" value="F:cyclic-guanylate-specific phosphodiesterase activity"/>
    <property type="evidence" value="ECO:0007669"/>
    <property type="project" value="InterPro"/>
</dbReference>
<dbReference type="SUPFAM" id="SSF55073">
    <property type="entry name" value="Nucleotide cyclase"/>
    <property type="match status" value="1"/>
</dbReference>
<dbReference type="PANTHER" id="PTHR33121">
    <property type="entry name" value="CYCLIC DI-GMP PHOSPHODIESTERASE PDEF"/>
    <property type="match status" value="1"/>
</dbReference>